<dbReference type="HOGENOM" id="CLU_1939558_0_0_1"/>
<comment type="caution">
    <text evidence="2">The sequence shown here is derived from an EMBL/GenBank/DDBJ whole genome shotgun (WGS) entry which is preliminary data.</text>
</comment>
<name>M5BVV8_THACB</name>
<dbReference type="Proteomes" id="UP000012065">
    <property type="component" value="Unassembled WGS sequence"/>
</dbReference>
<protein>
    <submittedName>
        <fullName evidence="2">Uncharacterized protein</fullName>
    </submittedName>
</protein>
<reference evidence="2 3" key="1">
    <citation type="journal article" date="2013" name="J. Biotechnol.">
        <title>Establishment and interpretation of the genome sequence of the phytopathogenic fungus Rhizoctonia solani AG1-IB isolate 7/3/14.</title>
        <authorList>
            <person name="Wibberg D.W."/>
            <person name="Jelonek L.J."/>
            <person name="Rupp O.R."/>
            <person name="Hennig M.H."/>
            <person name="Eikmeyer F.E."/>
            <person name="Goesmann A.G."/>
            <person name="Hartmann A.H."/>
            <person name="Borriss R.B."/>
            <person name="Grosch R.G."/>
            <person name="Puehler A.P."/>
            <person name="Schlueter A.S."/>
        </authorList>
    </citation>
    <scope>NUCLEOTIDE SEQUENCE [LARGE SCALE GENOMIC DNA]</scope>
    <source>
        <strain evidence="3">AG1-IB / isolate 7/3/14</strain>
    </source>
</reference>
<feature type="region of interest" description="Disordered" evidence="1">
    <location>
        <begin position="64"/>
        <end position="130"/>
    </location>
</feature>
<feature type="compositionally biased region" description="Basic and acidic residues" evidence="1">
    <location>
        <begin position="108"/>
        <end position="130"/>
    </location>
</feature>
<evidence type="ECO:0000256" key="1">
    <source>
        <dbReference type="SAM" id="MobiDB-lite"/>
    </source>
</evidence>
<evidence type="ECO:0000313" key="2">
    <source>
        <dbReference type="EMBL" id="CCO30665.1"/>
    </source>
</evidence>
<dbReference type="AlphaFoldDB" id="M5BVV8"/>
<evidence type="ECO:0000313" key="3">
    <source>
        <dbReference type="Proteomes" id="UP000012065"/>
    </source>
</evidence>
<organism evidence="2 3">
    <name type="scientific">Thanatephorus cucumeris (strain AG1-IB / isolate 7/3/14)</name>
    <name type="common">Lettuce bottom rot fungus</name>
    <name type="synonym">Rhizoctonia solani</name>
    <dbReference type="NCBI Taxonomy" id="1108050"/>
    <lineage>
        <taxon>Eukaryota</taxon>
        <taxon>Fungi</taxon>
        <taxon>Dikarya</taxon>
        <taxon>Basidiomycota</taxon>
        <taxon>Agaricomycotina</taxon>
        <taxon>Agaricomycetes</taxon>
        <taxon>Cantharellales</taxon>
        <taxon>Ceratobasidiaceae</taxon>
        <taxon>Rhizoctonia</taxon>
        <taxon>Rhizoctonia solani AG-1</taxon>
    </lineage>
</organism>
<dbReference type="EMBL" id="CAOJ01006815">
    <property type="protein sequence ID" value="CCO30665.1"/>
    <property type="molecule type" value="Genomic_DNA"/>
</dbReference>
<gene>
    <name evidence="2" type="ORF">BN14_04695</name>
</gene>
<proteinExistence type="predicted"/>
<sequence>MMTSGREVSYSSLVKQSISTRRAGLYKSKGLDLDLWAELVTEEKQLKREIHKIADDYNIKWDGSPEGKFEVRTTGGQDKSTNGLASNNSSHAKSQEEQEELTPVQRAKRLEDLDEKAEIKRDSGRKDKEK</sequence>
<accession>M5BVV8</accession>
<feature type="compositionally biased region" description="Polar residues" evidence="1">
    <location>
        <begin position="74"/>
        <end position="92"/>
    </location>
</feature>